<protein>
    <submittedName>
        <fullName evidence="2">Uncharacterized protein</fullName>
    </submittedName>
</protein>
<evidence type="ECO:0000313" key="2">
    <source>
        <dbReference type="EMBL" id="WEB39572.1"/>
    </source>
</evidence>
<sequence length="105" mass="11483">MPTAKELADAERYSWARIPTYDHMPSDRLTSTLNGGTTHRQSTWRDTAGPTARRAAPECARDGNEEGPVGDVRLHVVTDLVRIPPGLVQKALQRRHASDAADLPG</sequence>
<gene>
    <name evidence="2" type="ORF">MOV08_10015</name>
</gene>
<dbReference type="Proteomes" id="UP001218629">
    <property type="component" value="Chromosome"/>
</dbReference>
<feature type="compositionally biased region" description="Basic and acidic residues" evidence="1">
    <location>
        <begin position="55"/>
        <end position="64"/>
    </location>
</feature>
<proteinExistence type="predicted"/>
<dbReference type="EMBL" id="CP095749">
    <property type="protein sequence ID" value="WEB39572.1"/>
    <property type="molecule type" value="Genomic_DNA"/>
</dbReference>
<reference evidence="2 3" key="1">
    <citation type="submission" date="2022-03" db="EMBL/GenBank/DDBJ databases">
        <title>Streptomyces yunnanensis P86,complete genome.</title>
        <authorList>
            <person name="Chen S."/>
            <person name="Zhang Q."/>
        </authorList>
    </citation>
    <scope>NUCLEOTIDE SEQUENCE [LARGE SCALE GENOMIC DNA]</scope>
    <source>
        <strain evidence="2 3">P86</strain>
    </source>
</reference>
<organism evidence="2 3">
    <name type="scientific">Streptomyces yunnanensis</name>
    <dbReference type="NCBI Taxonomy" id="156453"/>
    <lineage>
        <taxon>Bacteria</taxon>
        <taxon>Bacillati</taxon>
        <taxon>Actinomycetota</taxon>
        <taxon>Actinomycetes</taxon>
        <taxon>Kitasatosporales</taxon>
        <taxon>Streptomycetaceae</taxon>
        <taxon>Streptomyces</taxon>
    </lineage>
</organism>
<dbReference type="RefSeq" id="WP_275307116.1">
    <property type="nucleotide sequence ID" value="NZ_CP095749.1"/>
</dbReference>
<feature type="region of interest" description="Disordered" evidence="1">
    <location>
        <begin position="24"/>
        <end position="70"/>
    </location>
</feature>
<feature type="compositionally biased region" description="Polar residues" evidence="1">
    <location>
        <begin position="28"/>
        <end position="45"/>
    </location>
</feature>
<keyword evidence="3" id="KW-1185">Reference proteome</keyword>
<evidence type="ECO:0000256" key="1">
    <source>
        <dbReference type="SAM" id="MobiDB-lite"/>
    </source>
</evidence>
<name>A0ABY8A7A1_9ACTN</name>
<accession>A0ABY8A7A1</accession>
<evidence type="ECO:0000313" key="3">
    <source>
        <dbReference type="Proteomes" id="UP001218629"/>
    </source>
</evidence>